<comment type="similarity">
    <text evidence="1">Belongs to the LysR transcriptional regulatory family.</text>
</comment>
<evidence type="ECO:0000313" key="6">
    <source>
        <dbReference type="EMBL" id="GLS43441.1"/>
    </source>
</evidence>
<evidence type="ECO:0000313" key="8">
    <source>
        <dbReference type="Proteomes" id="UP000517759"/>
    </source>
</evidence>
<dbReference type="InterPro" id="IPR036390">
    <property type="entry name" value="WH_DNA-bd_sf"/>
</dbReference>
<organism evidence="7 8">
    <name type="scientific">Methylobacterium brachythecii</name>
    <dbReference type="NCBI Taxonomy" id="1176177"/>
    <lineage>
        <taxon>Bacteria</taxon>
        <taxon>Pseudomonadati</taxon>
        <taxon>Pseudomonadota</taxon>
        <taxon>Alphaproteobacteria</taxon>
        <taxon>Hyphomicrobiales</taxon>
        <taxon>Methylobacteriaceae</taxon>
        <taxon>Methylobacterium</taxon>
    </lineage>
</organism>
<dbReference type="RefSeq" id="WP_183501330.1">
    <property type="nucleotide sequence ID" value="NZ_BSPG01000005.1"/>
</dbReference>
<evidence type="ECO:0000256" key="2">
    <source>
        <dbReference type="ARBA" id="ARBA00023015"/>
    </source>
</evidence>
<dbReference type="EMBL" id="BSPG01000005">
    <property type="protein sequence ID" value="GLS43441.1"/>
    <property type="molecule type" value="Genomic_DNA"/>
</dbReference>
<reference evidence="6" key="4">
    <citation type="submission" date="2023-01" db="EMBL/GenBank/DDBJ databases">
        <title>Draft genome sequence of Methylobacterium brachythecii strain NBRC 107710.</title>
        <authorList>
            <person name="Sun Q."/>
            <person name="Mori K."/>
        </authorList>
    </citation>
    <scope>NUCLEOTIDE SEQUENCE</scope>
    <source>
        <strain evidence="6">NBRC 107710</strain>
    </source>
</reference>
<dbReference type="Pfam" id="PF03466">
    <property type="entry name" value="LysR_substrate"/>
    <property type="match status" value="1"/>
</dbReference>
<dbReference type="EMBL" id="JACIDN010000001">
    <property type="protein sequence ID" value="MBB3900563.1"/>
    <property type="molecule type" value="Genomic_DNA"/>
</dbReference>
<dbReference type="PRINTS" id="PR00039">
    <property type="entry name" value="HTHLYSR"/>
</dbReference>
<reference evidence="7 8" key="3">
    <citation type="submission" date="2020-08" db="EMBL/GenBank/DDBJ databases">
        <title>Genomic Encyclopedia of Type Strains, Phase IV (KMG-IV): sequencing the most valuable type-strain genomes for metagenomic binning, comparative biology and taxonomic classification.</title>
        <authorList>
            <person name="Goeker M."/>
        </authorList>
    </citation>
    <scope>NUCLEOTIDE SEQUENCE [LARGE SCALE GENOMIC DNA]</scope>
    <source>
        <strain evidence="7 8">DSM 24105</strain>
    </source>
</reference>
<evidence type="ECO:0000256" key="1">
    <source>
        <dbReference type="ARBA" id="ARBA00009437"/>
    </source>
</evidence>
<dbReference type="PANTHER" id="PTHR30126:SF2">
    <property type="entry name" value="HTH-TYPE TRANSCRIPTIONAL REGULATOR YJIE"/>
    <property type="match status" value="1"/>
</dbReference>
<dbReference type="Proteomes" id="UP001156881">
    <property type="component" value="Unassembled WGS sequence"/>
</dbReference>
<protein>
    <submittedName>
        <fullName evidence="7">DNA-binding transcriptional LysR family regulator</fullName>
    </submittedName>
    <submittedName>
        <fullName evidence="6">LysR family transcriptional regulator</fullName>
    </submittedName>
</protein>
<feature type="domain" description="HTH lysR-type" evidence="5">
    <location>
        <begin position="1"/>
        <end position="58"/>
    </location>
</feature>
<reference evidence="6" key="1">
    <citation type="journal article" date="2014" name="Int. J. Syst. Evol. Microbiol.">
        <title>Complete genome of a new Firmicutes species belonging to the dominant human colonic microbiota ('Ruminococcus bicirculans') reveals two chromosomes and a selective capacity to utilize plant glucans.</title>
        <authorList>
            <consortium name="NISC Comparative Sequencing Program"/>
            <person name="Wegmann U."/>
            <person name="Louis P."/>
            <person name="Goesmann A."/>
            <person name="Henrissat B."/>
            <person name="Duncan S.H."/>
            <person name="Flint H.J."/>
        </authorList>
    </citation>
    <scope>NUCLEOTIDE SEQUENCE</scope>
    <source>
        <strain evidence="6">NBRC 107710</strain>
    </source>
</reference>
<comment type="caution">
    <text evidence="7">The sequence shown here is derived from an EMBL/GenBank/DDBJ whole genome shotgun (WGS) entry which is preliminary data.</text>
</comment>
<dbReference type="Gene3D" id="1.10.10.10">
    <property type="entry name" value="Winged helix-like DNA-binding domain superfamily/Winged helix DNA-binding domain"/>
    <property type="match status" value="1"/>
</dbReference>
<sequence>MDLDWLKDFLALAEQKTFSRAADARNVTQPAFSRRIRALEDWIGTPLFVRGAQGAVLTEAGLHLQPQAVEMMRALDRARRETQAIGERDTGALSVAATHALSFTFFPAWIRGLMRVEALGALNLISDSMEACEQMMLGGEVHFLLCHCHARVPMRFEADRFPSVTIGEDVLVPVSAPDEDGQPLWSLPGTRDRPLPHLGYAQASGLGRILAAQISESGELRLEAGFTSRLAATLLTMAREGHGLAWLPRTLAEEDLGRGRLVRAGPARFDIPIEIRLFRSLDCRNHVADTLWGRLEDG</sequence>
<keyword evidence="3 7" id="KW-0238">DNA-binding</keyword>
<gene>
    <name evidence="6" type="ORF">GCM10007884_14260</name>
    <name evidence="7" type="ORF">GGR33_000043</name>
</gene>
<evidence type="ECO:0000256" key="3">
    <source>
        <dbReference type="ARBA" id="ARBA00023125"/>
    </source>
</evidence>
<keyword evidence="2" id="KW-0805">Transcription regulation</keyword>
<keyword evidence="4" id="KW-0804">Transcription</keyword>
<evidence type="ECO:0000313" key="9">
    <source>
        <dbReference type="Proteomes" id="UP001156881"/>
    </source>
</evidence>
<keyword evidence="9" id="KW-1185">Reference proteome</keyword>
<dbReference type="PROSITE" id="PS50931">
    <property type="entry name" value="HTH_LYSR"/>
    <property type="match status" value="1"/>
</dbReference>
<evidence type="ECO:0000259" key="5">
    <source>
        <dbReference type="PROSITE" id="PS50931"/>
    </source>
</evidence>
<proteinExistence type="inferred from homology"/>
<dbReference type="SUPFAM" id="SSF53850">
    <property type="entry name" value="Periplasmic binding protein-like II"/>
    <property type="match status" value="1"/>
</dbReference>
<dbReference type="InterPro" id="IPR036388">
    <property type="entry name" value="WH-like_DNA-bd_sf"/>
</dbReference>
<dbReference type="AlphaFoldDB" id="A0A7W6AC86"/>
<evidence type="ECO:0000256" key="4">
    <source>
        <dbReference type="ARBA" id="ARBA00023163"/>
    </source>
</evidence>
<evidence type="ECO:0000313" key="7">
    <source>
        <dbReference type="EMBL" id="MBB3900563.1"/>
    </source>
</evidence>
<accession>A0A7W6AC86</accession>
<dbReference type="Proteomes" id="UP000517759">
    <property type="component" value="Unassembled WGS sequence"/>
</dbReference>
<dbReference type="Pfam" id="PF00126">
    <property type="entry name" value="HTH_1"/>
    <property type="match status" value="1"/>
</dbReference>
<dbReference type="GO" id="GO:0000976">
    <property type="term" value="F:transcription cis-regulatory region binding"/>
    <property type="evidence" value="ECO:0007669"/>
    <property type="project" value="TreeGrafter"/>
</dbReference>
<dbReference type="GO" id="GO:0003700">
    <property type="term" value="F:DNA-binding transcription factor activity"/>
    <property type="evidence" value="ECO:0007669"/>
    <property type="project" value="InterPro"/>
</dbReference>
<dbReference type="SUPFAM" id="SSF46785">
    <property type="entry name" value="Winged helix' DNA-binding domain"/>
    <property type="match status" value="1"/>
</dbReference>
<dbReference type="PANTHER" id="PTHR30126">
    <property type="entry name" value="HTH-TYPE TRANSCRIPTIONAL REGULATOR"/>
    <property type="match status" value="1"/>
</dbReference>
<dbReference type="Gene3D" id="3.40.190.10">
    <property type="entry name" value="Periplasmic binding protein-like II"/>
    <property type="match status" value="1"/>
</dbReference>
<reference evidence="9" key="2">
    <citation type="journal article" date="2019" name="Int. J. Syst. Evol. Microbiol.">
        <title>The Global Catalogue of Microorganisms (GCM) 10K type strain sequencing project: providing services to taxonomists for standard genome sequencing and annotation.</title>
        <authorList>
            <consortium name="The Broad Institute Genomics Platform"/>
            <consortium name="The Broad Institute Genome Sequencing Center for Infectious Disease"/>
            <person name="Wu L."/>
            <person name="Ma J."/>
        </authorList>
    </citation>
    <scope>NUCLEOTIDE SEQUENCE [LARGE SCALE GENOMIC DNA]</scope>
    <source>
        <strain evidence="9">NBRC 107710</strain>
    </source>
</reference>
<name>A0A7W6AC86_9HYPH</name>
<dbReference type="InterPro" id="IPR005119">
    <property type="entry name" value="LysR_subst-bd"/>
</dbReference>
<dbReference type="InterPro" id="IPR000847">
    <property type="entry name" value="LysR_HTH_N"/>
</dbReference>